<evidence type="ECO:0000313" key="1">
    <source>
        <dbReference type="EMBL" id="JAD64109.1"/>
    </source>
</evidence>
<protein>
    <submittedName>
        <fullName evidence="1">Uncharacterized protein</fullName>
    </submittedName>
</protein>
<reference evidence="1" key="2">
    <citation type="journal article" date="2015" name="Data Brief">
        <title>Shoot transcriptome of the giant reed, Arundo donax.</title>
        <authorList>
            <person name="Barrero R.A."/>
            <person name="Guerrero F.D."/>
            <person name="Moolhuijzen P."/>
            <person name="Goolsby J.A."/>
            <person name="Tidwell J."/>
            <person name="Bellgard S.E."/>
            <person name="Bellgard M.I."/>
        </authorList>
    </citation>
    <scope>NUCLEOTIDE SEQUENCE</scope>
    <source>
        <tissue evidence="1">Shoot tissue taken approximately 20 cm above the soil surface</tissue>
    </source>
</reference>
<dbReference type="EMBL" id="GBRH01233786">
    <property type="protein sequence ID" value="JAD64109.1"/>
    <property type="molecule type" value="Transcribed_RNA"/>
</dbReference>
<accession>A0A0A9BJK7</accession>
<sequence length="13" mass="1490">MWLTVLVIIISDS</sequence>
<organism evidence="1">
    <name type="scientific">Arundo donax</name>
    <name type="common">Giant reed</name>
    <name type="synonym">Donax arundinaceus</name>
    <dbReference type="NCBI Taxonomy" id="35708"/>
    <lineage>
        <taxon>Eukaryota</taxon>
        <taxon>Viridiplantae</taxon>
        <taxon>Streptophyta</taxon>
        <taxon>Embryophyta</taxon>
        <taxon>Tracheophyta</taxon>
        <taxon>Spermatophyta</taxon>
        <taxon>Magnoliopsida</taxon>
        <taxon>Liliopsida</taxon>
        <taxon>Poales</taxon>
        <taxon>Poaceae</taxon>
        <taxon>PACMAD clade</taxon>
        <taxon>Arundinoideae</taxon>
        <taxon>Arundineae</taxon>
        <taxon>Arundo</taxon>
    </lineage>
</organism>
<reference evidence="1" key="1">
    <citation type="submission" date="2014-09" db="EMBL/GenBank/DDBJ databases">
        <authorList>
            <person name="Magalhaes I.L.F."/>
            <person name="Oliveira U."/>
            <person name="Santos F.R."/>
            <person name="Vidigal T.H.D.A."/>
            <person name="Brescovit A.D."/>
            <person name="Santos A.J."/>
        </authorList>
    </citation>
    <scope>NUCLEOTIDE SEQUENCE</scope>
    <source>
        <tissue evidence="1">Shoot tissue taken approximately 20 cm above the soil surface</tissue>
    </source>
</reference>
<name>A0A0A9BJK7_ARUDO</name>
<proteinExistence type="predicted"/>